<dbReference type="OrthoDB" id="6334863at2"/>
<dbReference type="AlphaFoldDB" id="A0A5C7GFC8"/>
<dbReference type="Gene3D" id="3.90.930.1">
    <property type="match status" value="1"/>
</dbReference>
<dbReference type="EMBL" id="VRKQ01000018">
    <property type="protein sequence ID" value="TXG35467.1"/>
    <property type="molecule type" value="Genomic_DNA"/>
</dbReference>
<dbReference type="Proteomes" id="UP000321080">
    <property type="component" value="Unassembled WGS sequence"/>
</dbReference>
<name>A0A5C7GFC8_9FLAO</name>
<accession>A0A5C7GFC8</accession>
<comment type="caution">
    <text evidence="1">The sequence shown here is derived from an EMBL/GenBank/DDBJ whole genome shotgun (WGS) entry which is preliminary data.</text>
</comment>
<dbReference type="SUPFAM" id="SSF82185">
    <property type="entry name" value="Histone H3 K4-specific methyltransferase SET7/9 N-terminal domain"/>
    <property type="match status" value="2"/>
</dbReference>
<gene>
    <name evidence="1" type="ORF">FUA22_15990</name>
</gene>
<keyword evidence="2" id="KW-1185">Reference proteome</keyword>
<protein>
    <recommendedName>
        <fullName evidence="3">Toxin-antitoxin system YwqK family antitoxin</fullName>
    </recommendedName>
</protein>
<reference evidence="1 2" key="1">
    <citation type="submission" date="2019-08" db="EMBL/GenBank/DDBJ databases">
        <title>Seonamhaeicola sediminis sp. nov., isolated from marine sediment.</title>
        <authorList>
            <person name="Cao W.R."/>
        </authorList>
    </citation>
    <scope>NUCLEOTIDE SEQUENCE [LARGE SCALE GENOMIC DNA]</scope>
    <source>
        <strain evidence="1 2">1505</strain>
    </source>
</reference>
<organism evidence="1 2">
    <name type="scientific">Seonamhaeicola maritimus</name>
    <dbReference type="NCBI Taxonomy" id="2591822"/>
    <lineage>
        <taxon>Bacteria</taxon>
        <taxon>Pseudomonadati</taxon>
        <taxon>Bacteroidota</taxon>
        <taxon>Flavobacteriia</taxon>
        <taxon>Flavobacteriales</taxon>
        <taxon>Flavobacteriaceae</taxon>
    </lineage>
</organism>
<proteinExistence type="predicted"/>
<sequence length="175" mass="20323">MLVSCKKPETIVLDVSKEKLILNNGVLEFDENPFTGILQNFFSNGQLQSEVVYIEGKKDGAERQWFVNGALAIERFYEEGVKIGVHKAWWENRSHKFEYHFNDRGEFHGNVKEWYADGRLFRDFNYKKGKEVGSQKLWKPDGSIKSNYEVINGERFGLIGLKKCYTVTVNSDEIK</sequence>
<evidence type="ECO:0008006" key="3">
    <source>
        <dbReference type="Google" id="ProtNLM"/>
    </source>
</evidence>
<evidence type="ECO:0000313" key="2">
    <source>
        <dbReference type="Proteomes" id="UP000321080"/>
    </source>
</evidence>
<evidence type="ECO:0000313" key="1">
    <source>
        <dbReference type="EMBL" id="TXG35467.1"/>
    </source>
</evidence>